<evidence type="ECO:0000313" key="2">
    <source>
        <dbReference type="Proteomes" id="UP000478052"/>
    </source>
</evidence>
<dbReference type="AlphaFoldDB" id="A0A6G0ZI82"/>
<accession>A0A6G0ZI82</accession>
<comment type="caution">
    <text evidence="1">The sequence shown here is derived from an EMBL/GenBank/DDBJ whole genome shotgun (WGS) entry which is preliminary data.</text>
</comment>
<proteinExistence type="predicted"/>
<dbReference type="OrthoDB" id="7739108at2759"/>
<keyword evidence="2" id="KW-1185">Reference proteome</keyword>
<dbReference type="Proteomes" id="UP000478052">
    <property type="component" value="Unassembled WGS sequence"/>
</dbReference>
<sequence>MKYTLLRRCSGRDRDLIVYQIIFRCEFIHDHEVPLNLPRKMISNSAKRKVADQDLGEIVNSPVELTQQLNNNEVNRIRKNIYTTNTGKNIQFHLNLLMIHMILLKTKILKISTRQKF</sequence>
<organism evidence="1 2">
    <name type="scientific">Aphis craccivora</name>
    <name type="common">Cowpea aphid</name>
    <dbReference type="NCBI Taxonomy" id="307492"/>
    <lineage>
        <taxon>Eukaryota</taxon>
        <taxon>Metazoa</taxon>
        <taxon>Ecdysozoa</taxon>
        <taxon>Arthropoda</taxon>
        <taxon>Hexapoda</taxon>
        <taxon>Insecta</taxon>
        <taxon>Pterygota</taxon>
        <taxon>Neoptera</taxon>
        <taxon>Paraneoptera</taxon>
        <taxon>Hemiptera</taxon>
        <taxon>Sternorrhyncha</taxon>
        <taxon>Aphidomorpha</taxon>
        <taxon>Aphidoidea</taxon>
        <taxon>Aphididae</taxon>
        <taxon>Aphidini</taxon>
        <taxon>Aphis</taxon>
        <taxon>Aphis</taxon>
    </lineage>
</organism>
<protein>
    <submittedName>
        <fullName evidence="1">FLYWCH-type domain-containing protein</fullName>
    </submittedName>
</protein>
<name>A0A6G0ZI82_APHCR</name>
<evidence type="ECO:0000313" key="1">
    <source>
        <dbReference type="EMBL" id="KAF0770255.1"/>
    </source>
</evidence>
<gene>
    <name evidence="1" type="ORF">FWK35_00007814</name>
</gene>
<dbReference type="EMBL" id="VUJU01000460">
    <property type="protein sequence ID" value="KAF0770255.1"/>
    <property type="molecule type" value="Genomic_DNA"/>
</dbReference>
<reference evidence="1 2" key="1">
    <citation type="submission" date="2019-08" db="EMBL/GenBank/DDBJ databases">
        <title>Whole genome of Aphis craccivora.</title>
        <authorList>
            <person name="Voronova N.V."/>
            <person name="Shulinski R.S."/>
            <person name="Bandarenka Y.V."/>
            <person name="Zhorov D.G."/>
            <person name="Warner D."/>
        </authorList>
    </citation>
    <scope>NUCLEOTIDE SEQUENCE [LARGE SCALE GENOMIC DNA]</scope>
    <source>
        <strain evidence="1">180601</strain>
        <tissue evidence="1">Whole Body</tissue>
    </source>
</reference>